<feature type="domain" description="Glycosyltransferase 2-like" evidence="2">
    <location>
        <begin position="205"/>
        <end position="329"/>
    </location>
</feature>
<accession>A0A2V2LH00</accession>
<dbReference type="EMBL" id="QGKU01000034">
    <property type="protein sequence ID" value="PWR02526.1"/>
    <property type="molecule type" value="Genomic_DNA"/>
</dbReference>
<gene>
    <name evidence="3" type="ORF">DKT77_11410</name>
</gene>
<evidence type="ECO:0000256" key="1">
    <source>
        <dbReference type="SAM" id="MobiDB-lite"/>
    </source>
</evidence>
<protein>
    <submittedName>
        <fullName evidence="3">Glycosyl transferase</fullName>
    </submittedName>
</protein>
<dbReference type="GO" id="GO:0016740">
    <property type="term" value="F:transferase activity"/>
    <property type="evidence" value="ECO:0007669"/>
    <property type="project" value="UniProtKB-KW"/>
</dbReference>
<name>A0A2V2LH00_9RHOB</name>
<reference evidence="3 4" key="1">
    <citation type="submission" date="2018-05" db="EMBL/GenBank/DDBJ databases">
        <title>Rhodobacteraceae gen. nov., sp. nov. isolated from sea water.</title>
        <authorList>
            <person name="Ren Y."/>
        </authorList>
    </citation>
    <scope>NUCLEOTIDE SEQUENCE [LARGE SCALE GENOMIC DNA]</scope>
    <source>
        <strain evidence="3 4">TG-679</strain>
    </source>
</reference>
<keyword evidence="4" id="KW-1185">Reference proteome</keyword>
<dbReference type="Gene3D" id="3.90.550.10">
    <property type="entry name" value="Spore Coat Polysaccharide Biosynthesis Protein SpsA, Chain A"/>
    <property type="match status" value="1"/>
</dbReference>
<dbReference type="InterPro" id="IPR001173">
    <property type="entry name" value="Glyco_trans_2-like"/>
</dbReference>
<dbReference type="CDD" id="cd04186">
    <property type="entry name" value="GT_2_like_c"/>
    <property type="match status" value="1"/>
</dbReference>
<organism evidence="3 4">
    <name type="scientific">Meridianimarinicoccus roseus</name>
    <dbReference type="NCBI Taxonomy" id="2072018"/>
    <lineage>
        <taxon>Bacteria</taxon>
        <taxon>Pseudomonadati</taxon>
        <taxon>Pseudomonadota</taxon>
        <taxon>Alphaproteobacteria</taxon>
        <taxon>Rhodobacterales</taxon>
        <taxon>Paracoccaceae</taxon>
        <taxon>Meridianimarinicoccus</taxon>
    </lineage>
</organism>
<comment type="caution">
    <text evidence="3">The sequence shown here is derived from an EMBL/GenBank/DDBJ whole genome shotgun (WGS) entry which is preliminary data.</text>
</comment>
<sequence>MRTSGAARPWLPAGLRDAIEQRLLSVWLNDRHGIALEQGKPPRDPDWPTEPDRLGSTELHSLPGEGLILLGDAAATPLPGGAAHLATTLSATSDAMIAYGDELHTGPDGMVCGHWLKPDRTDPLLLSRGMLLTGLVAVSDRAPGCDALLDALRSGTPLRDALAHLAATLPDTACVHVAAPVAAGPAPMPLDAAPPAPPSPLPQVSILIPTRNGWDVLSECLASLERTDWPRDQLEIIVIDNGSDDPQTLQQLADLQATGRIDVLRDDGPFNFARLNNCGARRARGDLLVLLNNDTTLRDPSWLRTMAAHALAPGAGAVGCKLLYPDGDVQHAGVICGLRGGAQHAFVGLGADDPGYNHLAAVDRSVSAVTAACLVVSRAAFEAVGGLREDLAVSYNDVVLCADLQASGRRNVCLAAPLFVHHESRSRGKDSTDRTKRDRHRAERARAIALHPDLFAQDPYYSPFLSRKLEYRLLLQ</sequence>
<keyword evidence="3" id="KW-0808">Transferase</keyword>
<evidence type="ECO:0000259" key="2">
    <source>
        <dbReference type="Pfam" id="PF00535"/>
    </source>
</evidence>
<feature type="compositionally biased region" description="Basic and acidic residues" evidence="1">
    <location>
        <begin position="36"/>
        <end position="55"/>
    </location>
</feature>
<dbReference type="Proteomes" id="UP000245680">
    <property type="component" value="Unassembled WGS sequence"/>
</dbReference>
<proteinExistence type="predicted"/>
<dbReference type="InterPro" id="IPR029044">
    <property type="entry name" value="Nucleotide-diphossugar_trans"/>
</dbReference>
<dbReference type="AlphaFoldDB" id="A0A2V2LH00"/>
<feature type="region of interest" description="Disordered" evidence="1">
    <location>
        <begin position="36"/>
        <end position="57"/>
    </location>
</feature>
<dbReference type="SUPFAM" id="SSF53448">
    <property type="entry name" value="Nucleotide-diphospho-sugar transferases"/>
    <property type="match status" value="1"/>
</dbReference>
<dbReference type="Pfam" id="PF00535">
    <property type="entry name" value="Glycos_transf_2"/>
    <property type="match status" value="1"/>
</dbReference>
<dbReference type="PANTHER" id="PTHR43179:SF7">
    <property type="entry name" value="RHAMNOSYLTRANSFERASE WBBL"/>
    <property type="match status" value="1"/>
</dbReference>
<evidence type="ECO:0000313" key="4">
    <source>
        <dbReference type="Proteomes" id="UP000245680"/>
    </source>
</evidence>
<dbReference type="PANTHER" id="PTHR43179">
    <property type="entry name" value="RHAMNOSYLTRANSFERASE WBBL"/>
    <property type="match status" value="1"/>
</dbReference>
<evidence type="ECO:0000313" key="3">
    <source>
        <dbReference type="EMBL" id="PWR02526.1"/>
    </source>
</evidence>